<comment type="subcellular location">
    <subcellularLocation>
        <location evidence="1">Membrane</location>
        <topology evidence="1">Multi-pass membrane protein</topology>
    </subcellularLocation>
</comment>
<dbReference type="Proteomes" id="UP001295444">
    <property type="component" value="Unassembled WGS sequence"/>
</dbReference>
<name>A0AAD1TRF5_PELCU</name>
<protein>
    <submittedName>
        <fullName evidence="6">Sugar phosphate exchanger 3</fullName>
    </submittedName>
</protein>
<evidence type="ECO:0000256" key="3">
    <source>
        <dbReference type="ARBA" id="ARBA00022989"/>
    </source>
</evidence>
<dbReference type="PANTHER" id="PTHR43184">
    <property type="entry name" value="MAJOR FACILITATOR SUPERFAMILY TRANSPORTER 16, ISOFORM B"/>
    <property type="match status" value="1"/>
</dbReference>
<evidence type="ECO:0000313" key="6">
    <source>
        <dbReference type="EMBL" id="CAH2330783.1"/>
    </source>
</evidence>
<feature type="transmembrane region" description="Helical" evidence="5">
    <location>
        <begin position="20"/>
        <end position="38"/>
    </location>
</feature>
<feature type="non-terminal residue" evidence="6">
    <location>
        <position position="1"/>
    </location>
</feature>
<evidence type="ECO:0000256" key="5">
    <source>
        <dbReference type="SAM" id="Phobius"/>
    </source>
</evidence>
<proteinExistence type="predicted"/>
<dbReference type="PANTHER" id="PTHR43184:SF12">
    <property type="entry name" value="SUGAR PHOSPHATE EXCHANGER 3"/>
    <property type="match status" value="1"/>
</dbReference>
<dbReference type="EMBL" id="CAKOES020001250">
    <property type="protein sequence ID" value="CAH2330783.1"/>
    <property type="molecule type" value="Genomic_DNA"/>
</dbReference>
<evidence type="ECO:0000256" key="2">
    <source>
        <dbReference type="ARBA" id="ARBA00022692"/>
    </source>
</evidence>
<organism evidence="6 7">
    <name type="scientific">Pelobates cultripes</name>
    <name type="common">Western spadefoot toad</name>
    <dbReference type="NCBI Taxonomy" id="61616"/>
    <lineage>
        <taxon>Eukaryota</taxon>
        <taxon>Metazoa</taxon>
        <taxon>Chordata</taxon>
        <taxon>Craniata</taxon>
        <taxon>Vertebrata</taxon>
        <taxon>Euteleostomi</taxon>
        <taxon>Amphibia</taxon>
        <taxon>Batrachia</taxon>
        <taxon>Anura</taxon>
        <taxon>Pelobatoidea</taxon>
        <taxon>Pelobatidae</taxon>
        <taxon>Pelobates</taxon>
    </lineage>
</organism>
<keyword evidence="3 5" id="KW-1133">Transmembrane helix</keyword>
<evidence type="ECO:0000256" key="1">
    <source>
        <dbReference type="ARBA" id="ARBA00004141"/>
    </source>
</evidence>
<gene>
    <name evidence="6" type="ORF">PECUL_23A043867</name>
</gene>
<sequence>MDFPGTSRRIPAWKRWVSQYTHHHLAVFLLTFFSYALLHASRKSFSNVKVSISSQWTPSNFNSSEGLFPNEPIWRKMTADLAYSDKTCMFCEI</sequence>
<evidence type="ECO:0000256" key="4">
    <source>
        <dbReference type="ARBA" id="ARBA00023136"/>
    </source>
</evidence>
<comment type="caution">
    <text evidence="6">The sequence shown here is derived from an EMBL/GenBank/DDBJ whole genome shotgun (WGS) entry which is preliminary data.</text>
</comment>
<keyword evidence="2 5" id="KW-0812">Transmembrane</keyword>
<reference evidence="6" key="1">
    <citation type="submission" date="2022-03" db="EMBL/GenBank/DDBJ databases">
        <authorList>
            <person name="Alioto T."/>
            <person name="Alioto T."/>
            <person name="Gomez Garrido J."/>
        </authorList>
    </citation>
    <scope>NUCLEOTIDE SEQUENCE</scope>
</reference>
<accession>A0AAD1TRF5</accession>
<keyword evidence="4 5" id="KW-0472">Membrane</keyword>
<evidence type="ECO:0000313" key="7">
    <source>
        <dbReference type="Proteomes" id="UP001295444"/>
    </source>
</evidence>
<keyword evidence="7" id="KW-1185">Reference proteome</keyword>
<dbReference type="AlphaFoldDB" id="A0AAD1TRF5"/>
<dbReference type="GO" id="GO:0005789">
    <property type="term" value="C:endoplasmic reticulum membrane"/>
    <property type="evidence" value="ECO:0007669"/>
    <property type="project" value="TreeGrafter"/>
</dbReference>